<organism evidence="2 3">
    <name type="scientific">Borreliella spielmanii A14S</name>
    <dbReference type="NCBI Taxonomy" id="498742"/>
    <lineage>
        <taxon>Bacteria</taxon>
        <taxon>Pseudomonadati</taxon>
        <taxon>Spirochaetota</taxon>
        <taxon>Spirochaetia</taxon>
        <taxon>Spirochaetales</taxon>
        <taxon>Borreliaceae</taxon>
        <taxon>Borreliella</taxon>
    </lineage>
</organism>
<dbReference type="HOGENOM" id="CLU_3340929_0_0_12"/>
<protein>
    <submittedName>
        <fullName evidence="2">Uncharacterized protein</fullName>
    </submittedName>
</protein>
<sequence>MTEFTSLTFNCYFFTFLFLCAIIVKNIFLHNFISFYN</sequence>
<keyword evidence="2" id="KW-0614">Plasmid</keyword>
<dbReference type="EMBL" id="CP001466">
    <property type="protein sequence ID" value="ACN53204.1"/>
    <property type="molecule type" value="Genomic_DNA"/>
</dbReference>
<reference evidence="2 3" key="1">
    <citation type="journal article" date="2012" name="J. Bacteriol.">
        <title>Whole-Genome Sequences of Borrelia bissettii, Borrelia valaisiana, and Borrelia spielmanii.</title>
        <authorList>
            <person name="Schutzer S.E."/>
            <person name="Fraser-Liggett C.M."/>
            <person name="Qiu W.G."/>
            <person name="Kraiczy P."/>
            <person name="Mongodin E.F."/>
            <person name="Dunn J.J."/>
            <person name="Luft B.J."/>
            <person name="Casjens S.R."/>
        </authorList>
    </citation>
    <scope>NUCLEOTIDE SEQUENCE [LARGE SCALE GENOMIC DNA]</scope>
    <source>
        <strain evidence="2 3">A14S</strain>
        <plasmid evidence="2 3">A14S_lp36</plasmid>
    </source>
</reference>
<gene>
    <name evidence="2" type="ORF">BSPA14S_K0032</name>
</gene>
<keyword evidence="1" id="KW-1133">Transmembrane helix</keyword>
<keyword evidence="1" id="KW-0812">Transmembrane</keyword>
<keyword evidence="1" id="KW-0472">Membrane</keyword>
<evidence type="ECO:0000313" key="3">
    <source>
        <dbReference type="Proteomes" id="UP000003481"/>
    </source>
</evidence>
<accession>C0RBU2</accession>
<name>C0RBU2_9SPIR</name>
<evidence type="ECO:0000313" key="2">
    <source>
        <dbReference type="EMBL" id="ACN53204.1"/>
    </source>
</evidence>
<evidence type="ECO:0000256" key="1">
    <source>
        <dbReference type="SAM" id="Phobius"/>
    </source>
</evidence>
<geneLocation type="plasmid" evidence="2 3">
    <name>A14S_lp36</name>
</geneLocation>
<dbReference type="Proteomes" id="UP000003481">
    <property type="component" value="Plasmid A14S_lp36"/>
</dbReference>
<proteinExistence type="predicted"/>
<dbReference type="AlphaFoldDB" id="C0RBU2"/>
<feature type="transmembrane region" description="Helical" evidence="1">
    <location>
        <begin position="12"/>
        <end position="33"/>
    </location>
</feature>